<dbReference type="Proteomes" id="UP001153076">
    <property type="component" value="Unassembled WGS sequence"/>
</dbReference>
<evidence type="ECO:0000256" key="2">
    <source>
        <dbReference type="ARBA" id="ARBA00005211"/>
    </source>
</evidence>
<sequence>MAPSITNENMIKSNVKVSTEDKEWIYAMILTTFAAPAMILKTVLELDVLEIIKKAGPDAQLSPAEIVAQLPTQNPEAPSMMDRMLRLLASYSVLNCSLRTLPDGRVERLYGLAPVCKYLTKDEDGLSLASHSLFIQDEVSMECWYHVKDALLEGGSPFYKLHGKSPYAYYGTDARSNVLFNNAMADMSTLVMKKIIDSYKGFEGVNTLVDMGGNRGASLSLIVSKYPHIKGINFDLPHVVTDRSDFPGITHVAGDMFVSVPQGDAIFIKNVFHDWDDEHCLTIMKNCYAALPDHGKVIACEFILPEAPDSEDVTRMAYQFDVIMMIGPNGKERTQPEFEALGKAAGFEGFRVACSDYDFKLIEFIKKN</sequence>
<proteinExistence type="predicted"/>
<accession>A0A9Q1JJJ4</accession>
<evidence type="ECO:0000259" key="8">
    <source>
        <dbReference type="Pfam" id="PF00891"/>
    </source>
</evidence>
<comment type="pathway">
    <text evidence="1">Alkaloid biosynthesis.</text>
</comment>
<dbReference type="InterPro" id="IPR029063">
    <property type="entry name" value="SAM-dependent_MTases_sf"/>
</dbReference>
<evidence type="ECO:0000256" key="7">
    <source>
        <dbReference type="PIRSR" id="PIRSR005739-1"/>
    </source>
</evidence>
<dbReference type="AlphaFoldDB" id="A0A9Q1JJJ4"/>
<dbReference type="Pfam" id="PF00891">
    <property type="entry name" value="Methyltransf_2"/>
    <property type="match status" value="1"/>
</dbReference>
<dbReference type="Pfam" id="PF08100">
    <property type="entry name" value="Dimerisation"/>
    <property type="match status" value="1"/>
</dbReference>
<protein>
    <recommendedName>
        <fullName evidence="12">Caffeic acid O-methyltransferase</fullName>
    </recommendedName>
</protein>
<evidence type="ECO:0000313" key="10">
    <source>
        <dbReference type="EMBL" id="KAJ8427907.1"/>
    </source>
</evidence>
<comment type="subunit">
    <text evidence="3">Homodimer.</text>
</comment>
<dbReference type="InterPro" id="IPR036388">
    <property type="entry name" value="WH-like_DNA-bd_sf"/>
</dbReference>
<dbReference type="SUPFAM" id="SSF53335">
    <property type="entry name" value="S-adenosyl-L-methionine-dependent methyltransferases"/>
    <property type="match status" value="1"/>
</dbReference>
<dbReference type="Gene3D" id="1.10.10.10">
    <property type="entry name" value="Winged helix-like DNA-binding domain superfamily/Winged helix DNA-binding domain"/>
    <property type="match status" value="1"/>
</dbReference>
<evidence type="ECO:0008006" key="12">
    <source>
        <dbReference type="Google" id="ProtNLM"/>
    </source>
</evidence>
<dbReference type="FunFam" id="1.10.10.10:FF:000357">
    <property type="entry name" value="Caffeic acid 3-O-methyltransferase"/>
    <property type="match status" value="1"/>
</dbReference>
<dbReference type="EMBL" id="JAKOGI010001074">
    <property type="protein sequence ID" value="KAJ8427907.1"/>
    <property type="molecule type" value="Genomic_DNA"/>
</dbReference>
<keyword evidence="4" id="KW-0489">Methyltransferase</keyword>
<evidence type="ECO:0000256" key="3">
    <source>
        <dbReference type="ARBA" id="ARBA00011738"/>
    </source>
</evidence>
<gene>
    <name evidence="10" type="ORF">Cgig2_023283</name>
</gene>
<dbReference type="InterPro" id="IPR012967">
    <property type="entry name" value="COMT_dimerisation"/>
</dbReference>
<name>A0A9Q1JJJ4_9CARY</name>
<keyword evidence="11" id="KW-1185">Reference proteome</keyword>
<dbReference type="InterPro" id="IPR016461">
    <property type="entry name" value="COMT-like"/>
</dbReference>
<dbReference type="OrthoDB" id="1606438at2759"/>
<dbReference type="InterPro" id="IPR001077">
    <property type="entry name" value="COMT_C"/>
</dbReference>
<evidence type="ECO:0000313" key="11">
    <source>
        <dbReference type="Proteomes" id="UP001153076"/>
    </source>
</evidence>
<organism evidence="10 11">
    <name type="scientific">Carnegiea gigantea</name>
    <dbReference type="NCBI Taxonomy" id="171969"/>
    <lineage>
        <taxon>Eukaryota</taxon>
        <taxon>Viridiplantae</taxon>
        <taxon>Streptophyta</taxon>
        <taxon>Embryophyta</taxon>
        <taxon>Tracheophyta</taxon>
        <taxon>Spermatophyta</taxon>
        <taxon>Magnoliopsida</taxon>
        <taxon>eudicotyledons</taxon>
        <taxon>Gunneridae</taxon>
        <taxon>Pentapetalae</taxon>
        <taxon>Caryophyllales</taxon>
        <taxon>Cactineae</taxon>
        <taxon>Cactaceae</taxon>
        <taxon>Cactoideae</taxon>
        <taxon>Echinocereeae</taxon>
        <taxon>Carnegiea</taxon>
    </lineage>
</organism>
<dbReference type="SUPFAM" id="SSF46785">
    <property type="entry name" value="Winged helix' DNA-binding domain"/>
    <property type="match status" value="1"/>
</dbReference>
<comment type="pathway">
    <text evidence="2">Aromatic compound metabolism.</text>
</comment>
<dbReference type="PIRSF" id="PIRSF005739">
    <property type="entry name" value="O-mtase"/>
    <property type="match status" value="1"/>
</dbReference>
<dbReference type="Gene3D" id="3.40.50.150">
    <property type="entry name" value="Vaccinia Virus protein VP39"/>
    <property type="match status" value="1"/>
</dbReference>
<evidence type="ECO:0000256" key="1">
    <source>
        <dbReference type="ARBA" id="ARBA00004913"/>
    </source>
</evidence>
<keyword evidence="6" id="KW-0949">S-adenosyl-L-methionine</keyword>
<comment type="caution">
    <text evidence="10">The sequence shown here is derived from an EMBL/GenBank/DDBJ whole genome shotgun (WGS) entry which is preliminary data.</text>
</comment>
<evidence type="ECO:0000256" key="4">
    <source>
        <dbReference type="ARBA" id="ARBA00022603"/>
    </source>
</evidence>
<feature type="domain" description="O-methyltransferase dimerisation" evidence="9">
    <location>
        <begin position="37"/>
        <end position="121"/>
    </location>
</feature>
<dbReference type="GO" id="GO:0032259">
    <property type="term" value="P:methylation"/>
    <property type="evidence" value="ECO:0007669"/>
    <property type="project" value="UniProtKB-KW"/>
</dbReference>
<evidence type="ECO:0000259" key="9">
    <source>
        <dbReference type="Pfam" id="PF08100"/>
    </source>
</evidence>
<feature type="active site" description="Proton acceptor" evidence="7">
    <location>
        <position position="273"/>
    </location>
</feature>
<reference evidence="10" key="1">
    <citation type="submission" date="2022-04" db="EMBL/GenBank/DDBJ databases">
        <title>Carnegiea gigantea Genome sequencing and assembly v2.</title>
        <authorList>
            <person name="Copetti D."/>
            <person name="Sanderson M.J."/>
            <person name="Burquez A."/>
            <person name="Wojciechowski M.F."/>
        </authorList>
    </citation>
    <scope>NUCLEOTIDE SEQUENCE</scope>
    <source>
        <strain evidence="10">SGP5-SGP5p</strain>
        <tissue evidence="10">Aerial part</tissue>
    </source>
</reference>
<dbReference type="PROSITE" id="PS51683">
    <property type="entry name" value="SAM_OMT_II"/>
    <property type="match status" value="1"/>
</dbReference>
<dbReference type="PANTHER" id="PTHR11746">
    <property type="entry name" value="O-METHYLTRANSFERASE"/>
    <property type="match status" value="1"/>
</dbReference>
<dbReference type="GO" id="GO:0008171">
    <property type="term" value="F:O-methyltransferase activity"/>
    <property type="evidence" value="ECO:0007669"/>
    <property type="project" value="InterPro"/>
</dbReference>
<dbReference type="InterPro" id="IPR036390">
    <property type="entry name" value="WH_DNA-bd_sf"/>
</dbReference>
<evidence type="ECO:0000256" key="6">
    <source>
        <dbReference type="ARBA" id="ARBA00022691"/>
    </source>
</evidence>
<evidence type="ECO:0000256" key="5">
    <source>
        <dbReference type="ARBA" id="ARBA00022679"/>
    </source>
</evidence>
<keyword evidence="5" id="KW-0808">Transferase</keyword>
<dbReference type="GO" id="GO:0046983">
    <property type="term" value="F:protein dimerization activity"/>
    <property type="evidence" value="ECO:0007669"/>
    <property type="project" value="InterPro"/>
</dbReference>
<feature type="domain" description="O-methyltransferase C-terminal" evidence="8">
    <location>
        <begin position="144"/>
        <end position="348"/>
    </location>
</feature>